<name>A0ABV1JXJ9_9PSEU</name>
<evidence type="ECO:0000313" key="2">
    <source>
        <dbReference type="Proteomes" id="UP001464923"/>
    </source>
</evidence>
<proteinExistence type="predicted"/>
<dbReference type="EMBL" id="JBEDNP010000010">
    <property type="protein sequence ID" value="MEQ3540648.1"/>
    <property type="molecule type" value="Genomic_DNA"/>
</dbReference>
<organism evidence="1 2">
    <name type="scientific">Pseudonocardia tropica</name>
    <dbReference type="NCBI Taxonomy" id="681289"/>
    <lineage>
        <taxon>Bacteria</taxon>
        <taxon>Bacillati</taxon>
        <taxon>Actinomycetota</taxon>
        <taxon>Actinomycetes</taxon>
        <taxon>Pseudonocardiales</taxon>
        <taxon>Pseudonocardiaceae</taxon>
        <taxon>Pseudonocardia</taxon>
    </lineage>
</organism>
<dbReference type="RefSeq" id="WP_345644363.1">
    <property type="nucleotide sequence ID" value="NZ_BAABLY010000025.1"/>
</dbReference>
<evidence type="ECO:0000313" key="1">
    <source>
        <dbReference type="EMBL" id="MEQ3540648.1"/>
    </source>
</evidence>
<comment type="caution">
    <text evidence="1">The sequence shown here is derived from an EMBL/GenBank/DDBJ whole genome shotgun (WGS) entry which is preliminary data.</text>
</comment>
<sequence length="45" mass="4671">MKKTYEAPEVVEMGSVIELTLGGKQAGLLDGQYPAGTPSTVGLFS</sequence>
<reference evidence="1 2" key="1">
    <citation type="submission" date="2024-03" db="EMBL/GenBank/DDBJ databases">
        <title>Draft genome sequence of Pseudonocardia tropica JCM 19149.</title>
        <authorList>
            <person name="Butdee W."/>
            <person name="Duangmal K."/>
        </authorList>
    </citation>
    <scope>NUCLEOTIDE SEQUENCE [LARGE SCALE GENOMIC DNA]</scope>
    <source>
        <strain evidence="1 2">JCM 19149</strain>
    </source>
</reference>
<dbReference type="Proteomes" id="UP001464923">
    <property type="component" value="Unassembled WGS sequence"/>
</dbReference>
<accession>A0ABV1JXJ9</accession>
<gene>
    <name evidence="1" type="ORF">WHI96_17690</name>
</gene>
<keyword evidence="2" id="KW-1185">Reference proteome</keyword>
<protein>
    <submittedName>
        <fullName evidence="1">Lasso RiPP family leader peptide-containing protein</fullName>
    </submittedName>
</protein>
<dbReference type="NCBIfam" id="NF033521">
    <property type="entry name" value="lasso_leader_L3"/>
    <property type="match status" value="1"/>
</dbReference>